<evidence type="ECO:0008006" key="4">
    <source>
        <dbReference type="Google" id="ProtNLM"/>
    </source>
</evidence>
<name>A0A8T2XIY9_POPDE</name>
<accession>A0A8T2XIY9</accession>
<keyword evidence="1" id="KW-1133">Transmembrane helix</keyword>
<dbReference type="Proteomes" id="UP000807159">
    <property type="component" value="Chromosome 11"/>
</dbReference>
<evidence type="ECO:0000313" key="2">
    <source>
        <dbReference type="EMBL" id="KAH8493489.1"/>
    </source>
</evidence>
<organism evidence="2 3">
    <name type="scientific">Populus deltoides</name>
    <name type="common">Eastern poplar</name>
    <name type="synonym">Eastern cottonwood</name>
    <dbReference type="NCBI Taxonomy" id="3696"/>
    <lineage>
        <taxon>Eukaryota</taxon>
        <taxon>Viridiplantae</taxon>
        <taxon>Streptophyta</taxon>
        <taxon>Embryophyta</taxon>
        <taxon>Tracheophyta</taxon>
        <taxon>Spermatophyta</taxon>
        <taxon>Magnoliopsida</taxon>
        <taxon>eudicotyledons</taxon>
        <taxon>Gunneridae</taxon>
        <taxon>Pentapetalae</taxon>
        <taxon>rosids</taxon>
        <taxon>fabids</taxon>
        <taxon>Malpighiales</taxon>
        <taxon>Salicaceae</taxon>
        <taxon>Saliceae</taxon>
        <taxon>Populus</taxon>
    </lineage>
</organism>
<reference evidence="2" key="1">
    <citation type="journal article" date="2021" name="J. Hered.">
        <title>Genome Assembly of Salicaceae Populus deltoides (Eastern Cottonwood) I-69 Based on Nanopore Sequencing and Hi-C Technologies.</title>
        <authorList>
            <person name="Bai S."/>
            <person name="Wu H."/>
            <person name="Zhang J."/>
            <person name="Pan Z."/>
            <person name="Zhao W."/>
            <person name="Li Z."/>
            <person name="Tong C."/>
        </authorList>
    </citation>
    <scope>NUCLEOTIDE SEQUENCE</scope>
    <source>
        <tissue evidence="2">Leaf</tissue>
    </source>
</reference>
<keyword evidence="1" id="KW-0472">Membrane</keyword>
<keyword evidence="3" id="KW-1185">Reference proteome</keyword>
<comment type="caution">
    <text evidence="2">The sequence shown here is derived from an EMBL/GenBank/DDBJ whole genome shotgun (WGS) entry which is preliminary data.</text>
</comment>
<evidence type="ECO:0000256" key="1">
    <source>
        <dbReference type="SAM" id="Phobius"/>
    </source>
</evidence>
<proteinExistence type="predicted"/>
<protein>
    <recommendedName>
        <fullName evidence="4">Transmembrane protein</fullName>
    </recommendedName>
</protein>
<feature type="transmembrane region" description="Helical" evidence="1">
    <location>
        <begin position="55"/>
        <end position="77"/>
    </location>
</feature>
<feature type="non-terminal residue" evidence="2">
    <location>
        <position position="87"/>
    </location>
</feature>
<dbReference type="EMBL" id="JACEGQ020000011">
    <property type="protein sequence ID" value="KAH8493489.1"/>
    <property type="molecule type" value="Genomic_DNA"/>
</dbReference>
<sequence length="87" mass="8830">MRVVGSISDAAKEAASAPSAAVVAMSPPPLSTPVVPLPPSPGSIADGKGDGSKSMWIKVGAGLSAVIAVLFFSACTYTMRRRTNLRT</sequence>
<gene>
    <name evidence="2" type="ORF">H0E87_020299</name>
</gene>
<dbReference type="AlphaFoldDB" id="A0A8T2XIY9"/>
<keyword evidence="1" id="KW-0812">Transmembrane</keyword>
<evidence type="ECO:0000313" key="3">
    <source>
        <dbReference type="Proteomes" id="UP000807159"/>
    </source>
</evidence>